<dbReference type="InterPro" id="IPR016040">
    <property type="entry name" value="NAD(P)-bd_dom"/>
</dbReference>
<evidence type="ECO:0000313" key="2">
    <source>
        <dbReference type="EMBL" id="QNV36981.1"/>
    </source>
</evidence>
<name>A0A7H2BBD5_9MICC</name>
<dbReference type="RefSeq" id="WP_190723972.1">
    <property type="nucleotide sequence ID" value="NZ_CP061539.1"/>
</dbReference>
<proteinExistence type="predicted"/>
<dbReference type="PANTHER" id="PTHR43355:SF2">
    <property type="entry name" value="FLAVIN REDUCTASE (NADPH)"/>
    <property type="match status" value="1"/>
</dbReference>
<dbReference type="Proteomes" id="UP000516404">
    <property type="component" value="Chromosome"/>
</dbReference>
<dbReference type="InterPro" id="IPR051606">
    <property type="entry name" value="Polyketide_Oxido-like"/>
</dbReference>
<dbReference type="AlphaFoldDB" id="A0A7H2BBD5"/>
<evidence type="ECO:0000313" key="3">
    <source>
        <dbReference type="Proteomes" id="UP000516404"/>
    </source>
</evidence>
<dbReference type="KEGG" id="rter:IDM49_06810"/>
<organism evidence="2 3">
    <name type="scientific">Rothia terrae</name>
    <dbReference type="NCBI Taxonomy" id="396015"/>
    <lineage>
        <taxon>Bacteria</taxon>
        <taxon>Bacillati</taxon>
        <taxon>Actinomycetota</taxon>
        <taxon>Actinomycetes</taxon>
        <taxon>Micrococcales</taxon>
        <taxon>Micrococcaceae</taxon>
        <taxon>Rothia</taxon>
    </lineage>
</organism>
<dbReference type="GO" id="GO:0016646">
    <property type="term" value="F:oxidoreductase activity, acting on the CH-NH group of donors, NAD or NADP as acceptor"/>
    <property type="evidence" value="ECO:0007669"/>
    <property type="project" value="TreeGrafter"/>
</dbReference>
<accession>A0A7H2BBD5</accession>
<gene>
    <name evidence="2" type="ORF">IDM49_06810</name>
</gene>
<dbReference type="InterPro" id="IPR036291">
    <property type="entry name" value="NAD(P)-bd_dom_sf"/>
</dbReference>
<dbReference type="SUPFAM" id="SSF51735">
    <property type="entry name" value="NAD(P)-binding Rossmann-fold domains"/>
    <property type="match status" value="1"/>
</dbReference>
<feature type="domain" description="NAD(P)-binding" evidence="1">
    <location>
        <begin position="7"/>
        <end position="186"/>
    </location>
</feature>
<evidence type="ECO:0000259" key="1">
    <source>
        <dbReference type="Pfam" id="PF13460"/>
    </source>
</evidence>
<dbReference type="EMBL" id="CP061539">
    <property type="protein sequence ID" value="QNV36981.1"/>
    <property type="molecule type" value="Genomic_DNA"/>
</dbReference>
<dbReference type="Gene3D" id="3.40.50.720">
    <property type="entry name" value="NAD(P)-binding Rossmann-like Domain"/>
    <property type="match status" value="1"/>
</dbReference>
<dbReference type="PANTHER" id="PTHR43355">
    <property type="entry name" value="FLAVIN REDUCTASE (NADPH)"/>
    <property type="match status" value="1"/>
</dbReference>
<protein>
    <submittedName>
        <fullName evidence="2">NAD(P)H-binding protein</fullName>
    </submittedName>
</protein>
<keyword evidence="3" id="KW-1185">Reference proteome</keyword>
<reference evidence="2 3" key="1">
    <citation type="submission" date="2020-09" db="EMBL/GenBank/DDBJ databases">
        <title>Investigation of environmental microbes.</title>
        <authorList>
            <person name="Ou Y."/>
            <person name="Kang Q."/>
        </authorList>
    </citation>
    <scope>NUCLEOTIDE SEQUENCE [LARGE SCALE GENOMIC DNA]</scope>
    <source>
        <strain evidence="2 3">KJZ-14</strain>
    </source>
</reference>
<dbReference type="GeneID" id="96623944"/>
<dbReference type="Pfam" id="PF13460">
    <property type="entry name" value="NAD_binding_10"/>
    <property type="match status" value="1"/>
</dbReference>
<sequence length="211" mass="22462">MKIAIIGATGNVGKEAVAEALSRNLEVDAYNRSGNPVEGVQAQVIDFTNVDDVVEVIDEHDATIISVVARESEQANREIQAAHRALISAAPSGRFIFVGGAGSLLDENGNELRNAPDFPAIYKSEADLFGEIYAMYKEAPASLQWAMVSPAPVIAPGVRTGDIKLDLDRPAGNFISTQDFAIALVDEAVKPKHINKRFTAASVDEQAASGK</sequence>